<reference evidence="1 2" key="1">
    <citation type="submission" date="2013-09" db="EMBL/GenBank/DDBJ databases">
        <title>High correlation between genotypes and phenotypes of environmental bacteria Comamonas testosteroni strains.</title>
        <authorList>
            <person name="Liu L."/>
            <person name="Zhu W."/>
            <person name="Xia X."/>
            <person name="Xu B."/>
            <person name="Luo M."/>
            <person name="Wang G."/>
        </authorList>
    </citation>
    <scope>NUCLEOTIDE SEQUENCE [LARGE SCALE GENOMIC DNA]</scope>
    <source>
        <strain evidence="1 2">JL14</strain>
    </source>
</reference>
<dbReference type="EMBL" id="AWTN01000106">
    <property type="protein sequence ID" value="KGG87696.1"/>
    <property type="molecule type" value="Genomic_DNA"/>
</dbReference>
<dbReference type="RefSeq" id="WP_034381870.1">
    <property type="nucleotide sequence ID" value="NZ_AWTN01000106.1"/>
</dbReference>
<comment type="caution">
    <text evidence="1">The sequence shown here is derived from an EMBL/GenBank/DDBJ whole genome shotgun (WGS) entry which is preliminary data.</text>
</comment>
<evidence type="ECO:0000313" key="1">
    <source>
        <dbReference type="EMBL" id="KGG87696.1"/>
    </source>
</evidence>
<evidence type="ECO:0000313" key="2">
    <source>
        <dbReference type="Proteomes" id="UP000029567"/>
    </source>
</evidence>
<dbReference type="Proteomes" id="UP000029567">
    <property type="component" value="Unassembled WGS sequence"/>
</dbReference>
<protein>
    <submittedName>
        <fullName evidence="1">Uncharacterized protein</fullName>
    </submittedName>
</protein>
<accession>A0A0E3BYG6</accession>
<name>A0A0E3BYG6_9BURK</name>
<dbReference type="AlphaFoldDB" id="A0A0E3BYG6"/>
<organism evidence="1 2">
    <name type="scientific">Comamonas thiooxydans</name>
    <dbReference type="NCBI Taxonomy" id="363952"/>
    <lineage>
        <taxon>Bacteria</taxon>
        <taxon>Pseudomonadati</taxon>
        <taxon>Pseudomonadota</taxon>
        <taxon>Betaproteobacteria</taxon>
        <taxon>Burkholderiales</taxon>
        <taxon>Comamonadaceae</taxon>
        <taxon>Comamonas</taxon>
    </lineage>
</organism>
<proteinExistence type="predicted"/>
<gene>
    <name evidence="1" type="ORF">P245_19790</name>
</gene>
<sequence length="76" mass="8443">MKAEMAAPTIRQMRARMNRGHRQVLEAIRDGRKLAATRLSDANGLMTCRATLIGWGAIENERLTEIGQQLLAPQLA</sequence>